<reference evidence="1" key="1">
    <citation type="submission" date="2016-01" db="EMBL/GenBank/DDBJ databases">
        <authorList>
            <person name="Peeters C."/>
        </authorList>
    </citation>
    <scope>NUCLEOTIDE SEQUENCE [LARGE SCALE GENOMIC DNA]</scope>
    <source>
        <strain evidence="1">LMG 29323</strain>
    </source>
</reference>
<dbReference type="Proteomes" id="UP000054911">
    <property type="component" value="Unassembled WGS sequence"/>
</dbReference>
<comment type="caution">
    <text evidence="1">The sequence shown here is derived from an EMBL/GenBank/DDBJ whole genome shotgun (WGS) entry which is preliminary data.</text>
</comment>
<evidence type="ECO:0000313" key="1">
    <source>
        <dbReference type="EMBL" id="SAK51809.1"/>
    </source>
</evidence>
<evidence type="ECO:0000313" key="2">
    <source>
        <dbReference type="Proteomes" id="UP000054911"/>
    </source>
</evidence>
<proteinExistence type="predicted"/>
<dbReference type="EMBL" id="FCOE02000004">
    <property type="protein sequence ID" value="SAK51809.1"/>
    <property type="molecule type" value="Genomic_DNA"/>
</dbReference>
<organism evidence="1 2">
    <name type="scientific">Caballeronia pedi</name>
    <dbReference type="NCBI Taxonomy" id="1777141"/>
    <lineage>
        <taxon>Bacteria</taxon>
        <taxon>Pseudomonadati</taxon>
        <taxon>Pseudomonadota</taxon>
        <taxon>Betaproteobacteria</taxon>
        <taxon>Burkholderiales</taxon>
        <taxon>Burkholderiaceae</taxon>
        <taxon>Caballeronia</taxon>
    </lineage>
</organism>
<sequence>MGKRNVLTATGTVRIDHRLGQIAASIKRAQETVTQQKQLLCDDQAKRLEAVDIALSLTLAAAKLTMEYFSEARPSLRPMDAIE</sequence>
<accession>A0A158A269</accession>
<name>A0A158A269_9BURK</name>
<dbReference type="AlphaFoldDB" id="A0A158A269"/>
<dbReference type="RefSeq" id="WP_061174213.1">
    <property type="nucleotide sequence ID" value="NZ_FCOE02000004.1"/>
</dbReference>
<gene>
    <name evidence="1" type="ORF">AWB80_01702</name>
</gene>
<keyword evidence="2" id="KW-1185">Reference proteome</keyword>
<protein>
    <submittedName>
        <fullName evidence="1">Uncharacterized protein</fullName>
    </submittedName>
</protein>